<gene>
    <name evidence="1" type="ORF">QQX09_03855</name>
</gene>
<organism evidence="1 2">
    <name type="scientific">Demequina litoralis</name>
    <dbReference type="NCBI Taxonomy" id="3051660"/>
    <lineage>
        <taxon>Bacteria</taxon>
        <taxon>Bacillati</taxon>
        <taxon>Actinomycetota</taxon>
        <taxon>Actinomycetes</taxon>
        <taxon>Micrococcales</taxon>
        <taxon>Demequinaceae</taxon>
        <taxon>Demequina</taxon>
    </lineage>
</organism>
<evidence type="ECO:0000313" key="1">
    <source>
        <dbReference type="EMBL" id="MDN4474989.1"/>
    </source>
</evidence>
<sequence length="209" mass="21953">MRWWIVGGIVAALVVAVLAVPVLPAADEAEAPIEGTWTFESPVLDACIEVTVDATLVGREVRPLVSALPWRRWADTTLADPVEIAVGVPSGCEPENGTMGLITGDVMIGTVDCGEWVDAWDDDPTLPEADHRFGCGGDAVWFTLATDDATAGVSLTDSLAPGELHADARGCVDVQVWGLLSVQHGDSQGSDSPVADREVPQRVCLEPAA</sequence>
<dbReference type="RefSeq" id="WP_301131432.1">
    <property type="nucleotide sequence ID" value="NZ_JAUHPW010000002.1"/>
</dbReference>
<accession>A0ABT8G776</accession>
<keyword evidence="2" id="KW-1185">Reference proteome</keyword>
<dbReference type="Proteomes" id="UP001172728">
    <property type="component" value="Unassembled WGS sequence"/>
</dbReference>
<comment type="caution">
    <text evidence="1">The sequence shown here is derived from an EMBL/GenBank/DDBJ whole genome shotgun (WGS) entry which is preliminary data.</text>
</comment>
<dbReference type="EMBL" id="JAUHPW010000002">
    <property type="protein sequence ID" value="MDN4474989.1"/>
    <property type="molecule type" value="Genomic_DNA"/>
</dbReference>
<proteinExistence type="predicted"/>
<protein>
    <submittedName>
        <fullName evidence="1">Uncharacterized protein</fullName>
    </submittedName>
</protein>
<evidence type="ECO:0000313" key="2">
    <source>
        <dbReference type="Proteomes" id="UP001172728"/>
    </source>
</evidence>
<reference evidence="1" key="1">
    <citation type="submission" date="2023-06" db="EMBL/GenBank/DDBJ databases">
        <title>Sysu t00192.</title>
        <authorList>
            <person name="Gao L."/>
            <person name="Fang B.-Z."/>
            <person name="Li W.-J."/>
        </authorList>
    </citation>
    <scope>NUCLEOTIDE SEQUENCE</scope>
    <source>
        <strain evidence="1">SYSU T00192</strain>
    </source>
</reference>
<name>A0ABT8G776_9MICO</name>